<dbReference type="EMBL" id="JBHUOZ010000003">
    <property type="protein sequence ID" value="MFD2920481.1"/>
    <property type="molecule type" value="Genomic_DNA"/>
</dbReference>
<organism evidence="2 3">
    <name type="scientific">Terrimonas rubra</name>
    <dbReference type="NCBI Taxonomy" id="1035890"/>
    <lineage>
        <taxon>Bacteria</taxon>
        <taxon>Pseudomonadati</taxon>
        <taxon>Bacteroidota</taxon>
        <taxon>Chitinophagia</taxon>
        <taxon>Chitinophagales</taxon>
        <taxon>Chitinophagaceae</taxon>
        <taxon>Terrimonas</taxon>
    </lineage>
</organism>
<evidence type="ECO:0000259" key="1">
    <source>
        <dbReference type="Pfam" id="PF06983"/>
    </source>
</evidence>
<dbReference type="InterPro" id="IPR029068">
    <property type="entry name" value="Glyas_Bleomycin-R_OHBP_Dase"/>
</dbReference>
<gene>
    <name evidence="2" type="ORF">ACFS6H_12210</name>
</gene>
<dbReference type="SUPFAM" id="SSF54593">
    <property type="entry name" value="Glyoxalase/Bleomycin resistance protein/Dihydroxybiphenyl dioxygenase"/>
    <property type="match status" value="1"/>
</dbReference>
<accession>A0ABW6A876</accession>
<dbReference type="Proteomes" id="UP001597511">
    <property type="component" value="Unassembled WGS sequence"/>
</dbReference>
<proteinExistence type="predicted"/>
<dbReference type="Pfam" id="PF06983">
    <property type="entry name" value="3-dmu-9_3-mt"/>
    <property type="match status" value="1"/>
</dbReference>
<dbReference type="InterPro" id="IPR028973">
    <property type="entry name" value="PhnB-like"/>
</dbReference>
<dbReference type="PANTHER" id="PTHR33990">
    <property type="entry name" value="PROTEIN YJDN-RELATED"/>
    <property type="match status" value="1"/>
</dbReference>
<dbReference type="CDD" id="cd06588">
    <property type="entry name" value="PhnB_like"/>
    <property type="match status" value="1"/>
</dbReference>
<protein>
    <submittedName>
        <fullName evidence="2">VOC family protein</fullName>
    </submittedName>
</protein>
<dbReference type="Gene3D" id="3.10.180.10">
    <property type="entry name" value="2,3-Dihydroxybiphenyl 1,2-Dioxygenase, domain 1"/>
    <property type="match status" value="1"/>
</dbReference>
<sequence length="141" mass="16456">MTTVNSYLYFNGNCEEAFNFYKNVFQKEFTYLGRYKDVPQTDRQVFRETDEKIMHVSLPISKETVLMGCDNSEILNELSTHKHFSLIVHTDEKQEADRLFNELSNGGQIKMPMNLTFWGSYYGICIDPFGIMWKVTTEAGH</sequence>
<comment type="caution">
    <text evidence="2">The sequence shown here is derived from an EMBL/GenBank/DDBJ whole genome shotgun (WGS) entry which is preliminary data.</text>
</comment>
<keyword evidence="3" id="KW-1185">Reference proteome</keyword>
<dbReference type="PANTHER" id="PTHR33990:SF1">
    <property type="entry name" value="PROTEIN YJDN"/>
    <property type="match status" value="1"/>
</dbReference>
<evidence type="ECO:0000313" key="3">
    <source>
        <dbReference type="Proteomes" id="UP001597511"/>
    </source>
</evidence>
<reference evidence="3" key="1">
    <citation type="journal article" date="2019" name="Int. J. Syst. Evol. Microbiol.">
        <title>The Global Catalogue of Microorganisms (GCM) 10K type strain sequencing project: providing services to taxonomists for standard genome sequencing and annotation.</title>
        <authorList>
            <consortium name="The Broad Institute Genomics Platform"/>
            <consortium name="The Broad Institute Genome Sequencing Center for Infectious Disease"/>
            <person name="Wu L."/>
            <person name="Ma J."/>
        </authorList>
    </citation>
    <scope>NUCLEOTIDE SEQUENCE [LARGE SCALE GENOMIC DNA]</scope>
    <source>
        <strain evidence="3">KCTC 23299</strain>
    </source>
</reference>
<evidence type="ECO:0000313" key="2">
    <source>
        <dbReference type="EMBL" id="MFD2920481.1"/>
    </source>
</evidence>
<name>A0ABW6A876_9BACT</name>
<feature type="domain" description="PhnB-like" evidence="1">
    <location>
        <begin position="5"/>
        <end position="136"/>
    </location>
</feature>
<dbReference type="RefSeq" id="WP_386098912.1">
    <property type="nucleotide sequence ID" value="NZ_JBHUOZ010000003.1"/>
</dbReference>